<protein>
    <recommendedName>
        <fullName evidence="9">Selenide, water dikinase</fullName>
        <ecNumber evidence="9">2.7.9.3</ecNumber>
    </recommendedName>
    <alternativeName>
        <fullName evidence="9">Selenium donor protein</fullName>
    </alternativeName>
    <alternativeName>
        <fullName evidence="9">Selenophosphate synthase</fullName>
    </alternativeName>
</protein>
<feature type="site" description="Important for catalytic activity" evidence="9">
    <location>
        <position position="60"/>
    </location>
</feature>
<evidence type="ECO:0000259" key="11">
    <source>
        <dbReference type="Pfam" id="PF02769"/>
    </source>
</evidence>
<dbReference type="Gene3D" id="3.90.650.10">
    <property type="entry name" value="PurM-like C-terminal domain"/>
    <property type="match status" value="1"/>
</dbReference>
<gene>
    <name evidence="9 12" type="primary">selD</name>
    <name evidence="12" type="ORF">GCM10009836_27630</name>
</gene>
<dbReference type="InterPro" id="IPR036921">
    <property type="entry name" value="PurM-like_N_sf"/>
</dbReference>
<comment type="cofactor">
    <cofactor evidence="9">
        <name>Mg(2+)</name>
        <dbReference type="ChEBI" id="CHEBI:18420"/>
    </cofactor>
    <text evidence="9">Binds 1 Mg(2+) ion per monomer.</text>
</comment>
<comment type="catalytic activity">
    <reaction evidence="9">
        <text>hydrogenselenide + ATP + H2O = selenophosphate + AMP + phosphate + 2 H(+)</text>
        <dbReference type="Rhea" id="RHEA:18737"/>
        <dbReference type="ChEBI" id="CHEBI:15377"/>
        <dbReference type="ChEBI" id="CHEBI:15378"/>
        <dbReference type="ChEBI" id="CHEBI:16144"/>
        <dbReference type="ChEBI" id="CHEBI:29317"/>
        <dbReference type="ChEBI" id="CHEBI:30616"/>
        <dbReference type="ChEBI" id="CHEBI:43474"/>
        <dbReference type="ChEBI" id="CHEBI:456215"/>
        <dbReference type="EC" id="2.7.9.3"/>
    </reaction>
</comment>
<comment type="caution">
    <text evidence="12">The sequence shown here is derived from an EMBL/GenBank/DDBJ whole genome shotgun (WGS) entry which is preliminary data.</text>
</comment>
<evidence type="ECO:0000256" key="4">
    <source>
        <dbReference type="ARBA" id="ARBA00022741"/>
    </source>
</evidence>
<evidence type="ECO:0000256" key="2">
    <source>
        <dbReference type="ARBA" id="ARBA00022679"/>
    </source>
</evidence>
<proteinExistence type="inferred from homology"/>
<evidence type="ECO:0000313" key="13">
    <source>
        <dbReference type="Proteomes" id="UP001500449"/>
    </source>
</evidence>
<comment type="similarity">
    <text evidence="1 9">Belongs to the selenophosphate synthase 1 family. Class I subfamily.</text>
</comment>
<dbReference type="EC" id="2.7.9.3" evidence="9"/>
<feature type="active site" evidence="9">
    <location>
        <position position="57"/>
    </location>
</feature>
<dbReference type="EMBL" id="BAAAQK010000005">
    <property type="protein sequence ID" value="GAA1846537.1"/>
    <property type="molecule type" value="Genomic_DNA"/>
</dbReference>
<evidence type="ECO:0000256" key="1">
    <source>
        <dbReference type="ARBA" id="ARBA00008026"/>
    </source>
</evidence>
<dbReference type="InterPro" id="IPR004536">
    <property type="entry name" value="SPS/SelD"/>
</dbReference>
<dbReference type="SUPFAM" id="SSF56042">
    <property type="entry name" value="PurM C-terminal domain-like"/>
    <property type="match status" value="1"/>
</dbReference>
<keyword evidence="5 9" id="KW-0418">Kinase</keyword>
<name>A0ABN2N1M1_9PSEU</name>
<feature type="binding site" evidence="9">
    <location>
        <begin position="178"/>
        <end position="180"/>
    </location>
    <ligand>
        <name>ATP</name>
        <dbReference type="ChEBI" id="CHEBI:30616"/>
        <note>ligand shared between dimeric partners</note>
    </ligand>
</feature>
<dbReference type="InterPro" id="IPR023061">
    <property type="entry name" value="SelD_I"/>
</dbReference>
<dbReference type="Gene3D" id="3.30.1330.10">
    <property type="entry name" value="PurM-like, N-terminal domain"/>
    <property type="match status" value="1"/>
</dbReference>
<evidence type="ECO:0000256" key="8">
    <source>
        <dbReference type="ARBA" id="ARBA00023266"/>
    </source>
</evidence>
<keyword evidence="8 9" id="KW-0711">Selenium</keyword>
<comment type="subunit">
    <text evidence="9">Homodimer.</text>
</comment>
<dbReference type="Proteomes" id="UP001500449">
    <property type="component" value="Unassembled WGS sequence"/>
</dbReference>
<keyword evidence="3 9" id="KW-0479">Metal-binding</keyword>
<feature type="binding site" description="in other chain" evidence="9">
    <location>
        <begin position="87"/>
        <end position="89"/>
    </location>
    <ligand>
        <name>ATP</name>
        <dbReference type="ChEBI" id="CHEBI:30616"/>
        <note>ligand shared between dimeric partners</note>
    </ligand>
</feature>
<dbReference type="HAMAP" id="MF_00625">
    <property type="entry name" value="SelD"/>
    <property type="match status" value="1"/>
</dbReference>
<evidence type="ECO:0000256" key="9">
    <source>
        <dbReference type="HAMAP-Rule" id="MF_00625"/>
    </source>
</evidence>
<keyword evidence="7 9" id="KW-0460">Magnesium</keyword>
<keyword evidence="13" id="KW-1185">Reference proteome</keyword>
<sequence>MGAWLRWAARARGAGEASGGAAPGAVAPAPDLPLPGATSVIAVTGKRLTEFSHGAGCGCKIGPGRLADVLAALTPAQHPDLLVGTETGDDAAVWRLDAERALVATTDFFTPIVDDARTWGRIAATNAVSDVYAMGGRPLFALNLVAWPTEDLPDALLAEVLAGGADAGRECGFAVVGGHSIDDPEPKYGLAVVGEAHPDRLLTNTGLRPGDALVLTKPLGIGITTTAVKRGVAPADLLERAVELMCTPNAAASAAALASGATGCTDVTGFGLLGHLRKMAAASGVDAELDVAAVPLLGGVRELAESGIVPGGTRRNRDWVDEVLDAGPGVTETDLVLLSDAQTSGGLLFGAEPERAREAVEGLPGAAIIGWVSEGKGRIGIR</sequence>
<feature type="domain" description="PurM-like N-terminal" evidence="10">
    <location>
        <begin position="88"/>
        <end position="195"/>
    </location>
</feature>
<feature type="binding site" description="in other chain" evidence="9">
    <location>
        <position position="60"/>
    </location>
    <ligand>
        <name>ATP</name>
        <dbReference type="ChEBI" id="CHEBI:30616"/>
        <note>ligand shared between dimeric partners</note>
    </ligand>
</feature>
<feature type="domain" description="PurM-like C-terminal" evidence="11">
    <location>
        <begin position="208"/>
        <end position="377"/>
    </location>
</feature>
<accession>A0ABN2N1M1</accession>
<dbReference type="SUPFAM" id="SSF55326">
    <property type="entry name" value="PurM N-terminal domain-like"/>
    <property type="match status" value="1"/>
</dbReference>
<dbReference type="Pfam" id="PF00586">
    <property type="entry name" value="AIRS"/>
    <property type="match status" value="1"/>
</dbReference>
<evidence type="ECO:0000313" key="12">
    <source>
        <dbReference type="EMBL" id="GAA1846537.1"/>
    </source>
</evidence>
<evidence type="ECO:0000256" key="7">
    <source>
        <dbReference type="ARBA" id="ARBA00022842"/>
    </source>
</evidence>
<evidence type="ECO:0000256" key="6">
    <source>
        <dbReference type="ARBA" id="ARBA00022840"/>
    </source>
</evidence>
<dbReference type="PIRSF" id="PIRSF036407">
    <property type="entry name" value="Selenphspht_syn"/>
    <property type="match status" value="1"/>
</dbReference>
<feature type="binding site" evidence="9">
    <location>
        <position position="266"/>
    </location>
    <ligand>
        <name>Mg(2+)</name>
        <dbReference type="ChEBI" id="CHEBI:18420"/>
    </ligand>
</feature>
<dbReference type="InterPro" id="IPR016188">
    <property type="entry name" value="PurM-like_N"/>
</dbReference>
<keyword evidence="4 9" id="KW-0547">Nucleotide-binding</keyword>
<evidence type="ECO:0000259" key="10">
    <source>
        <dbReference type="Pfam" id="PF00586"/>
    </source>
</evidence>
<dbReference type="InterPro" id="IPR036676">
    <property type="entry name" value="PurM-like_C_sf"/>
</dbReference>
<evidence type="ECO:0000256" key="3">
    <source>
        <dbReference type="ARBA" id="ARBA00022723"/>
    </source>
</evidence>
<reference evidence="12 13" key="1">
    <citation type="journal article" date="2019" name="Int. J. Syst. Evol. Microbiol.">
        <title>The Global Catalogue of Microorganisms (GCM) 10K type strain sequencing project: providing services to taxonomists for standard genome sequencing and annotation.</title>
        <authorList>
            <consortium name="The Broad Institute Genomics Platform"/>
            <consortium name="The Broad Institute Genome Sequencing Center for Infectious Disease"/>
            <person name="Wu L."/>
            <person name="Ma J."/>
        </authorList>
    </citation>
    <scope>NUCLEOTIDE SEQUENCE [LARGE SCALE GENOMIC DNA]</scope>
    <source>
        <strain evidence="12 13">JCM 16009</strain>
    </source>
</reference>
<evidence type="ECO:0000256" key="5">
    <source>
        <dbReference type="ARBA" id="ARBA00022777"/>
    </source>
</evidence>
<dbReference type="NCBIfam" id="NF002098">
    <property type="entry name" value="PRK00943.1"/>
    <property type="match status" value="1"/>
</dbReference>
<dbReference type="InterPro" id="IPR010918">
    <property type="entry name" value="PurM-like_C_dom"/>
</dbReference>
<feature type="binding site" description="in other chain" evidence="9">
    <location>
        <position position="130"/>
    </location>
    <ligand>
        <name>ATP</name>
        <dbReference type="ChEBI" id="CHEBI:30616"/>
        <note>ligand shared between dimeric partners</note>
    </ligand>
</feature>
<dbReference type="CDD" id="cd02195">
    <property type="entry name" value="SelD"/>
    <property type="match status" value="1"/>
</dbReference>
<comment type="function">
    <text evidence="9">Synthesizes selenophosphate from selenide and ATP.</text>
</comment>
<feature type="binding site" evidence="9">
    <location>
        <position position="90"/>
    </location>
    <ligand>
        <name>Mg(2+)</name>
        <dbReference type="ChEBI" id="CHEBI:18420"/>
    </ligand>
</feature>
<keyword evidence="6 9" id="KW-0067">ATP-binding</keyword>
<dbReference type="PANTHER" id="PTHR10256">
    <property type="entry name" value="SELENIDE, WATER DIKINASE"/>
    <property type="match status" value="1"/>
</dbReference>
<feature type="binding site" description="in other chain" evidence="9">
    <location>
        <position position="107"/>
    </location>
    <ligand>
        <name>ATP</name>
        <dbReference type="ChEBI" id="CHEBI:30616"/>
        <note>ligand shared between dimeric partners</note>
    </ligand>
</feature>
<dbReference type="NCBIfam" id="TIGR00476">
    <property type="entry name" value="selD"/>
    <property type="match status" value="1"/>
</dbReference>
<keyword evidence="2 9" id="KW-0808">Transferase</keyword>
<dbReference type="PANTHER" id="PTHR10256:SF0">
    <property type="entry name" value="INACTIVE SELENIDE, WATER DIKINASE-LIKE PROTEIN-RELATED"/>
    <property type="match status" value="1"/>
</dbReference>
<feature type="binding site" evidence="9">
    <location>
        <position position="130"/>
    </location>
    <ligand>
        <name>Mg(2+)</name>
        <dbReference type="ChEBI" id="CHEBI:18420"/>
    </ligand>
</feature>
<organism evidence="12 13">
    <name type="scientific">Pseudonocardia ailaonensis</name>
    <dbReference type="NCBI Taxonomy" id="367279"/>
    <lineage>
        <taxon>Bacteria</taxon>
        <taxon>Bacillati</taxon>
        <taxon>Actinomycetota</taxon>
        <taxon>Actinomycetes</taxon>
        <taxon>Pseudonocardiales</taxon>
        <taxon>Pseudonocardiaceae</taxon>
        <taxon>Pseudonocardia</taxon>
    </lineage>
</organism>
<dbReference type="Pfam" id="PF02769">
    <property type="entry name" value="AIRS_C"/>
    <property type="match status" value="1"/>
</dbReference>